<evidence type="ECO:0000256" key="1">
    <source>
        <dbReference type="ARBA" id="ARBA00012528"/>
    </source>
</evidence>
<evidence type="ECO:0000313" key="6">
    <source>
        <dbReference type="Proteomes" id="UP000563524"/>
    </source>
</evidence>
<dbReference type="CDD" id="cd01949">
    <property type="entry name" value="GGDEF"/>
    <property type="match status" value="1"/>
</dbReference>
<accession>A0A840I2R1</accession>
<dbReference type="InterPro" id="IPR000160">
    <property type="entry name" value="GGDEF_dom"/>
</dbReference>
<keyword evidence="6" id="KW-1185">Reference proteome</keyword>
<dbReference type="SMART" id="SM00267">
    <property type="entry name" value="GGDEF"/>
    <property type="match status" value="1"/>
</dbReference>
<evidence type="ECO:0000256" key="3">
    <source>
        <dbReference type="SAM" id="Coils"/>
    </source>
</evidence>
<dbReference type="PROSITE" id="PS50887">
    <property type="entry name" value="GGDEF"/>
    <property type="match status" value="1"/>
</dbReference>
<dbReference type="Proteomes" id="UP000563524">
    <property type="component" value="Unassembled WGS sequence"/>
</dbReference>
<dbReference type="InterPro" id="IPR043128">
    <property type="entry name" value="Rev_trsase/Diguanyl_cyclase"/>
</dbReference>
<sequence>MRRFDEMELEIALLKDELARAERRIEELNRLADRDALTGVLNRRAFAREMTRTIAAKRRHGSSAMLVTLDVEGLDAIAARHGHAACDAVLAHLGETILTQIRSTDAAGRLGGDEFALLLAFADQDGADRKMRRLTAKLSELPFSWNGQTLEVGVRYAMRPVTDQDVETQLSHGTTDLHNAQVVMRVIR</sequence>
<proteinExistence type="predicted"/>
<evidence type="ECO:0000256" key="2">
    <source>
        <dbReference type="ARBA" id="ARBA00034247"/>
    </source>
</evidence>
<dbReference type="InterPro" id="IPR050469">
    <property type="entry name" value="Diguanylate_Cyclase"/>
</dbReference>
<organism evidence="5 6">
    <name type="scientific">Parvularcula dongshanensis</name>
    <dbReference type="NCBI Taxonomy" id="1173995"/>
    <lineage>
        <taxon>Bacteria</taxon>
        <taxon>Pseudomonadati</taxon>
        <taxon>Pseudomonadota</taxon>
        <taxon>Alphaproteobacteria</taxon>
        <taxon>Parvularculales</taxon>
        <taxon>Parvularculaceae</taxon>
        <taxon>Parvularcula</taxon>
    </lineage>
</organism>
<evidence type="ECO:0000259" key="4">
    <source>
        <dbReference type="PROSITE" id="PS50887"/>
    </source>
</evidence>
<dbReference type="Pfam" id="PF00990">
    <property type="entry name" value="GGDEF"/>
    <property type="match status" value="1"/>
</dbReference>
<dbReference type="NCBIfam" id="TIGR00254">
    <property type="entry name" value="GGDEF"/>
    <property type="match status" value="1"/>
</dbReference>
<evidence type="ECO:0000313" key="5">
    <source>
        <dbReference type="EMBL" id="MBB4658563.1"/>
    </source>
</evidence>
<dbReference type="AlphaFoldDB" id="A0A840I2R1"/>
<gene>
    <name evidence="5" type="ORF">GGQ59_001063</name>
</gene>
<dbReference type="Gene3D" id="3.30.70.270">
    <property type="match status" value="1"/>
</dbReference>
<dbReference type="PANTHER" id="PTHR45138:SF9">
    <property type="entry name" value="DIGUANYLATE CYCLASE DGCM-RELATED"/>
    <property type="match status" value="1"/>
</dbReference>
<dbReference type="GO" id="GO:0052621">
    <property type="term" value="F:diguanylate cyclase activity"/>
    <property type="evidence" value="ECO:0007669"/>
    <property type="project" value="UniProtKB-EC"/>
</dbReference>
<dbReference type="PANTHER" id="PTHR45138">
    <property type="entry name" value="REGULATORY COMPONENTS OF SENSORY TRANSDUCTION SYSTEM"/>
    <property type="match status" value="1"/>
</dbReference>
<dbReference type="EC" id="2.7.7.65" evidence="1"/>
<comment type="catalytic activity">
    <reaction evidence="2">
        <text>2 GTP = 3',3'-c-di-GMP + 2 diphosphate</text>
        <dbReference type="Rhea" id="RHEA:24898"/>
        <dbReference type="ChEBI" id="CHEBI:33019"/>
        <dbReference type="ChEBI" id="CHEBI:37565"/>
        <dbReference type="ChEBI" id="CHEBI:58805"/>
        <dbReference type="EC" id="2.7.7.65"/>
    </reaction>
</comment>
<dbReference type="SUPFAM" id="SSF55073">
    <property type="entry name" value="Nucleotide cyclase"/>
    <property type="match status" value="1"/>
</dbReference>
<name>A0A840I2R1_9PROT</name>
<dbReference type="EMBL" id="JACHOB010000001">
    <property type="protein sequence ID" value="MBB4658563.1"/>
    <property type="molecule type" value="Genomic_DNA"/>
</dbReference>
<comment type="caution">
    <text evidence="5">The sequence shown here is derived from an EMBL/GenBank/DDBJ whole genome shotgun (WGS) entry which is preliminary data.</text>
</comment>
<dbReference type="RefSeq" id="WP_183816497.1">
    <property type="nucleotide sequence ID" value="NZ_JACHOB010000001.1"/>
</dbReference>
<dbReference type="InterPro" id="IPR029787">
    <property type="entry name" value="Nucleotide_cyclase"/>
</dbReference>
<feature type="coiled-coil region" evidence="3">
    <location>
        <begin position="4"/>
        <end position="38"/>
    </location>
</feature>
<protein>
    <recommendedName>
        <fullName evidence="1">diguanylate cyclase</fullName>
        <ecNumber evidence="1">2.7.7.65</ecNumber>
    </recommendedName>
</protein>
<keyword evidence="3" id="KW-0175">Coiled coil</keyword>
<feature type="domain" description="GGDEF" evidence="4">
    <location>
        <begin position="62"/>
        <end position="188"/>
    </location>
</feature>
<reference evidence="5 6" key="1">
    <citation type="submission" date="2020-08" db="EMBL/GenBank/DDBJ databases">
        <title>Genomic Encyclopedia of Type Strains, Phase IV (KMG-IV): sequencing the most valuable type-strain genomes for metagenomic binning, comparative biology and taxonomic classification.</title>
        <authorList>
            <person name="Goeker M."/>
        </authorList>
    </citation>
    <scope>NUCLEOTIDE SEQUENCE [LARGE SCALE GENOMIC DNA]</scope>
    <source>
        <strain evidence="5 6">DSM 102850</strain>
    </source>
</reference>